<gene>
    <name evidence="2" type="primary">ORF146528</name>
    <name evidence="1" type="synonym">ORF146503</name>
</gene>
<feature type="non-terminal residue" evidence="2">
    <location>
        <position position="1"/>
    </location>
</feature>
<sequence length="107" mass="11956">YSMSESPNMTFPSTCSTNVVHSVRGVQSHDRWTSKAPFLIWSFCSDNIFFSVEVLAPRPTCRKNVHFVSVLSPSYLSGLGDLARKNVSVDMQGTRQPYFTSGQDTTE</sequence>
<organism evidence="2">
    <name type="scientific">Arion vulgaris</name>
    <dbReference type="NCBI Taxonomy" id="1028688"/>
    <lineage>
        <taxon>Eukaryota</taxon>
        <taxon>Metazoa</taxon>
        <taxon>Spiralia</taxon>
        <taxon>Lophotrochozoa</taxon>
        <taxon>Mollusca</taxon>
        <taxon>Gastropoda</taxon>
        <taxon>Heterobranchia</taxon>
        <taxon>Euthyneura</taxon>
        <taxon>Panpulmonata</taxon>
        <taxon>Eupulmonata</taxon>
        <taxon>Stylommatophora</taxon>
        <taxon>Helicina</taxon>
        <taxon>Arionoidea</taxon>
        <taxon>Arionidae</taxon>
        <taxon>Arion</taxon>
    </lineage>
</organism>
<name>A0A0B7AVR9_9EUPU</name>
<accession>A0A0B7AVR9</accession>
<dbReference type="AlphaFoldDB" id="A0A0B7AVR9"/>
<dbReference type="EMBL" id="HACG01038259">
    <property type="protein sequence ID" value="CEK85124.1"/>
    <property type="molecule type" value="Transcribed_RNA"/>
</dbReference>
<proteinExistence type="predicted"/>
<protein>
    <submittedName>
        <fullName evidence="2">Uncharacterized protein</fullName>
    </submittedName>
</protein>
<evidence type="ECO:0000313" key="2">
    <source>
        <dbReference type="EMBL" id="CEK85124.1"/>
    </source>
</evidence>
<dbReference type="EMBL" id="HACG01038254">
    <property type="protein sequence ID" value="CEK85119.1"/>
    <property type="molecule type" value="Transcribed_RNA"/>
</dbReference>
<reference evidence="2" key="1">
    <citation type="submission" date="2014-12" db="EMBL/GenBank/DDBJ databases">
        <title>Insight into the proteome of Arion vulgaris.</title>
        <authorList>
            <person name="Aradska J."/>
            <person name="Bulat T."/>
            <person name="Smidak R."/>
            <person name="Sarate P."/>
            <person name="Gangsoo J."/>
            <person name="Sialana F."/>
            <person name="Bilban M."/>
            <person name="Lubec G."/>
        </authorList>
    </citation>
    <scope>NUCLEOTIDE SEQUENCE</scope>
    <source>
        <tissue evidence="2">Skin</tissue>
    </source>
</reference>
<evidence type="ECO:0000313" key="1">
    <source>
        <dbReference type="EMBL" id="CEK85119.1"/>
    </source>
</evidence>